<reference evidence="11 12" key="1">
    <citation type="journal article" date="2015" name="Genome Biol. Evol.">
        <title>Phylogenomic analyses indicate that early fungi evolved digesting cell walls of algal ancestors of land plants.</title>
        <authorList>
            <person name="Chang Y."/>
            <person name="Wang S."/>
            <person name="Sekimoto S."/>
            <person name="Aerts A.L."/>
            <person name="Choi C."/>
            <person name="Clum A."/>
            <person name="LaButti K.M."/>
            <person name="Lindquist E.A."/>
            <person name="Yee Ngan C."/>
            <person name="Ohm R.A."/>
            <person name="Salamov A.A."/>
            <person name="Grigoriev I.V."/>
            <person name="Spatafora J.W."/>
            <person name="Berbee M.L."/>
        </authorList>
    </citation>
    <scope>NUCLEOTIDE SEQUENCE [LARGE SCALE GENOMIC DNA]</scope>
    <source>
        <strain evidence="11 12">NRRL 28638</strain>
    </source>
</reference>
<dbReference type="PANTHER" id="PTHR23354">
    <property type="entry name" value="NUCLEOLAR PROTEIN 7/ESTROGEN RECEPTOR COACTIVATOR-RELATED"/>
    <property type="match status" value="1"/>
</dbReference>
<dbReference type="Pfam" id="PF07534">
    <property type="entry name" value="TLD"/>
    <property type="match status" value="1"/>
</dbReference>
<evidence type="ECO:0000256" key="8">
    <source>
        <dbReference type="ARBA" id="ARBA00041780"/>
    </source>
</evidence>
<comment type="subcellular location">
    <subcellularLocation>
        <location evidence="3">Cytoplasm</location>
    </subcellularLocation>
    <subcellularLocation>
        <location evidence="2">Lysosome</location>
    </subcellularLocation>
    <subcellularLocation>
        <location evidence="1">Membrane</location>
    </subcellularLocation>
</comment>
<name>A0A137P2P6_CONC2</name>
<proteinExistence type="predicted"/>
<keyword evidence="6" id="KW-0458">Lysosome</keyword>
<evidence type="ECO:0000256" key="6">
    <source>
        <dbReference type="ARBA" id="ARBA00023228"/>
    </source>
</evidence>
<sequence>MGNSSSTAYNNSFSLTGEEKSYIQNHLQHINKLGNGDLTKGIEEFVKSFDTPLRNSIKKLLDELNKENSHQGYFNKLGALLKGTQADKLQILNTLFSDQDLFFVVKALSQSYLTQLELNKSLPLSYLEEWSEFLITYKEHKRLLKEEIEESDFTNFTEKVKTKESNSVKILQENTLLFNFINFTILNILLPEFKFKSFVLPQKIAPSPKASSVLLDKSLVLMLQQFLPEDCTTPFINLYHSKIHGKSWNRFQSAIENQGSTIIIIQDREGNIFGCFNYMDWKLNPKFYGDSKNFLFSLKPKMRVYFATSYNQNYMYLNHSAQTLPNGLGLGGQLEYFGLYLDDKLESGHSMANPFSSTYYNPQLSKSAKFDIDHVEVYQVREPHRDEDDMPHNGKSILDTNPDAMAILEMADKPMYSKFVRDPDLDIE</sequence>
<evidence type="ECO:0000256" key="1">
    <source>
        <dbReference type="ARBA" id="ARBA00004370"/>
    </source>
</evidence>
<dbReference type="InterPro" id="IPR006571">
    <property type="entry name" value="TLDc_dom"/>
</dbReference>
<protein>
    <recommendedName>
        <fullName evidence="7">MTOR-associated protein MEAK7</fullName>
    </recommendedName>
    <alternativeName>
        <fullName evidence="9">TBC/LysM-associated domain-containing protein 1</fullName>
    </alternativeName>
    <alternativeName>
        <fullName evidence="8">TLD domain-containing protein 1</fullName>
    </alternativeName>
</protein>
<evidence type="ECO:0000313" key="11">
    <source>
        <dbReference type="EMBL" id="KXN69292.1"/>
    </source>
</evidence>
<keyword evidence="12" id="KW-1185">Reference proteome</keyword>
<evidence type="ECO:0000256" key="2">
    <source>
        <dbReference type="ARBA" id="ARBA00004371"/>
    </source>
</evidence>
<dbReference type="SMART" id="SM00584">
    <property type="entry name" value="TLDc"/>
    <property type="match status" value="1"/>
</dbReference>
<dbReference type="GO" id="GO:0005634">
    <property type="term" value="C:nucleus"/>
    <property type="evidence" value="ECO:0007669"/>
    <property type="project" value="TreeGrafter"/>
</dbReference>
<dbReference type="GO" id="GO:0016020">
    <property type="term" value="C:membrane"/>
    <property type="evidence" value="ECO:0007669"/>
    <property type="project" value="UniProtKB-SubCell"/>
</dbReference>
<dbReference type="GO" id="GO:0005737">
    <property type="term" value="C:cytoplasm"/>
    <property type="evidence" value="ECO:0007669"/>
    <property type="project" value="UniProtKB-SubCell"/>
</dbReference>
<dbReference type="PROSITE" id="PS51886">
    <property type="entry name" value="TLDC"/>
    <property type="match status" value="1"/>
</dbReference>
<dbReference type="EMBL" id="KQ964540">
    <property type="protein sequence ID" value="KXN69292.1"/>
    <property type="molecule type" value="Genomic_DNA"/>
</dbReference>
<evidence type="ECO:0000256" key="4">
    <source>
        <dbReference type="ARBA" id="ARBA00022490"/>
    </source>
</evidence>
<organism evidence="11 12">
    <name type="scientific">Conidiobolus coronatus (strain ATCC 28846 / CBS 209.66 / NRRL 28638)</name>
    <name type="common">Delacroixia coronata</name>
    <dbReference type="NCBI Taxonomy" id="796925"/>
    <lineage>
        <taxon>Eukaryota</taxon>
        <taxon>Fungi</taxon>
        <taxon>Fungi incertae sedis</taxon>
        <taxon>Zoopagomycota</taxon>
        <taxon>Entomophthoromycotina</taxon>
        <taxon>Entomophthoromycetes</taxon>
        <taxon>Entomophthorales</taxon>
        <taxon>Ancylistaceae</taxon>
        <taxon>Conidiobolus</taxon>
    </lineage>
</organism>
<dbReference type="GO" id="GO:0006979">
    <property type="term" value="P:response to oxidative stress"/>
    <property type="evidence" value="ECO:0007669"/>
    <property type="project" value="TreeGrafter"/>
</dbReference>
<dbReference type="PANTHER" id="PTHR23354:SF131">
    <property type="entry name" value="MTOR-ASSOCIATED PROTEIN MEAK7"/>
    <property type="match status" value="1"/>
</dbReference>
<keyword evidence="5" id="KW-0472">Membrane</keyword>
<evidence type="ECO:0000256" key="7">
    <source>
        <dbReference type="ARBA" id="ARBA00039594"/>
    </source>
</evidence>
<evidence type="ECO:0000259" key="10">
    <source>
        <dbReference type="PROSITE" id="PS51886"/>
    </source>
</evidence>
<keyword evidence="4" id="KW-0963">Cytoplasm</keyword>
<evidence type="ECO:0000256" key="5">
    <source>
        <dbReference type="ARBA" id="ARBA00023136"/>
    </source>
</evidence>
<evidence type="ECO:0000313" key="12">
    <source>
        <dbReference type="Proteomes" id="UP000070444"/>
    </source>
</evidence>
<feature type="domain" description="TLDc" evidence="10">
    <location>
        <begin position="213"/>
        <end position="381"/>
    </location>
</feature>
<dbReference type="STRING" id="796925.A0A137P2P6"/>
<dbReference type="Proteomes" id="UP000070444">
    <property type="component" value="Unassembled WGS sequence"/>
</dbReference>
<evidence type="ECO:0000256" key="9">
    <source>
        <dbReference type="ARBA" id="ARBA00042134"/>
    </source>
</evidence>
<evidence type="ECO:0000256" key="3">
    <source>
        <dbReference type="ARBA" id="ARBA00004496"/>
    </source>
</evidence>
<gene>
    <name evidence="11" type="ORF">CONCODRAFT_71591</name>
</gene>
<dbReference type="OrthoDB" id="26679at2759"/>
<dbReference type="AlphaFoldDB" id="A0A137P2P6"/>
<accession>A0A137P2P6</accession>